<dbReference type="Proteomes" id="UP000826195">
    <property type="component" value="Unassembled WGS sequence"/>
</dbReference>
<dbReference type="AlphaFoldDB" id="A0AAV7J3M2"/>
<dbReference type="EMBL" id="JAHXZJ010000002">
    <property type="protein sequence ID" value="KAH0564416.1"/>
    <property type="molecule type" value="Genomic_DNA"/>
</dbReference>
<evidence type="ECO:0000313" key="3">
    <source>
        <dbReference type="Proteomes" id="UP000826195"/>
    </source>
</evidence>
<organism evidence="2 3">
    <name type="scientific">Cotesia glomerata</name>
    <name type="common">Lepidopteran parasitic wasp</name>
    <name type="synonym">Apanteles glomeratus</name>
    <dbReference type="NCBI Taxonomy" id="32391"/>
    <lineage>
        <taxon>Eukaryota</taxon>
        <taxon>Metazoa</taxon>
        <taxon>Ecdysozoa</taxon>
        <taxon>Arthropoda</taxon>
        <taxon>Hexapoda</taxon>
        <taxon>Insecta</taxon>
        <taxon>Pterygota</taxon>
        <taxon>Neoptera</taxon>
        <taxon>Endopterygota</taxon>
        <taxon>Hymenoptera</taxon>
        <taxon>Apocrita</taxon>
        <taxon>Ichneumonoidea</taxon>
        <taxon>Braconidae</taxon>
        <taxon>Microgastrinae</taxon>
        <taxon>Cotesia</taxon>
    </lineage>
</organism>
<protein>
    <submittedName>
        <fullName evidence="2">Uncharacterized protein</fullName>
    </submittedName>
</protein>
<keyword evidence="3" id="KW-1185">Reference proteome</keyword>
<reference evidence="2 3" key="1">
    <citation type="journal article" date="2021" name="J. Hered.">
        <title>A chromosome-level genome assembly of the parasitoid wasp, Cotesia glomerata (Hymenoptera: Braconidae).</title>
        <authorList>
            <person name="Pinto B.J."/>
            <person name="Weis J.J."/>
            <person name="Gamble T."/>
            <person name="Ode P.J."/>
            <person name="Paul R."/>
            <person name="Zaspel J.M."/>
        </authorList>
    </citation>
    <scope>NUCLEOTIDE SEQUENCE [LARGE SCALE GENOMIC DNA]</scope>
    <source>
        <strain evidence="2">CgM1</strain>
    </source>
</reference>
<comment type="caution">
    <text evidence="2">The sequence shown here is derived from an EMBL/GenBank/DDBJ whole genome shotgun (WGS) entry which is preliminary data.</text>
</comment>
<proteinExistence type="predicted"/>
<evidence type="ECO:0000256" key="1">
    <source>
        <dbReference type="SAM" id="MobiDB-lite"/>
    </source>
</evidence>
<sequence length="217" mass="24829">MELLVPAISDIIFQYPWTIKNYKKIIEKNISIDSPAFELNVNGIRSSWNLSIRFWKGPEGKRLKNPVVLCLNMLNCKINSSEQAKIRFQFGIYNTEVNQWEYFNIGRTIIELKSTEDIVSLGYRELSVVERHLKNGVAKLVVKIQMTEYDSDKQEPARLTRHLRDADTKFICSKGQDEIPGHANVKASHSDVPTSIDKSARQAGDQKTGVNNLIIHR</sequence>
<accession>A0AAV7J3M2</accession>
<name>A0AAV7J3M2_COTGL</name>
<gene>
    <name evidence="2" type="ORF">KQX54_011963</name>
</gene>
<feature type="region of interest" description="Disordered" evidence="1">
    <location>
        <begin position="182"/>
        <end position="217"/>
    </location>
</feature>
<evidence type="ECO:0000313" key="2">
    <source>
        <dbReference type="EMBL" id="KAH0564416.1"/>
    </source>
</evidence>